<reference evidence="7" key="1">
    <citation type="submission" date="2022-04" db="EMBL/GenBank/DDBJ databases">
        <title>Carnegiea gigantea Genome sequencing and assembly v2.</title>
        <authorList>
            <person name="Copetti D."/>
            <person name="Sanderson M.J."/>
            <person name="Burquez A."/>
            <person name="Wojciechowski M.F."/>
        </authorList>
    </citation>
    <scope>NUCLEOTIDE SEQUENCE</scope>
    <source>
        <strain evidence="7">SGP5-SGP5p</strain>
        <tissue evidence="7">Aerial part</tissue>
    </source>
</reference>
<dbReference type="SFLD" id="SFLDS00019">
    <property type="entry name" value="Glutathione_Transferase_(cytos"/>
    <property type="match status" value="1"/>
</dbReference>
<name>A0A9Q1K4D2_9CARY</name>
<organism evidence="7 8">
    <name type="scientific">Carnegiea gigantea</name>
    <dbReference type="NCBI Taxonomy" id="171969"/>
    <lineage>
        <taxon>Eukaryota</taxon>
        <taxon>Viridiplantae</taxon>
        <taxon>Streptophyta</taxon>
        <taxon>Embryophyta</taxon>
        <taxon>Tracheophyta</taxon>
        <taxon>Spermatophyta</taxon>
        <taxon>Magnoliopsida</taxon>
        <taxon>eudicotyledons</taxon>
        <taxon>Gunneridae</taxon>
        <taxon>Pentapetalae</taxon>
        <taxon>Caryophyllales</taxon>
        <taxon>Cactineae</taxon>
        <taxon>Cactaceae</taxon>
        <taxon>Cactoideae</taxon>
        <taxon>Echinocereeae</taxon>
        <taxon>Carnegiea</taxon>
    </lineage>
</organism>
<evidence type="ECO:0000256" key="2">
    <source>
        <dbReference type="ARBA" id="ARBA00022679"/>
    </source>
</evidence>
<feature type="domain" description="GST C-terminal" evidence="6">
    <location>
        <begin position="89"/>
        <end position="212"/>
    </location>
</feature>
<dbReference type="InterPro" id="IPR045074">
    <property type="entry name" value="GST_C_Tau"/>
</dbReference>
<dbReference type="EMBL" id="JAKOGI010000357">
    <property type="protein sequence ID" value="KAJ8436188.1"/>
    <property type="molecule type" value="Genomic_DNA"/>
</dbReference>
<dbReference type="GO" id="GO:0006749">
    <property type="term" value="P:glutathione metabolic process"/>
    <property type="evidence" value="ECO:0007669"/>
    <property type="project" value="InterPro"/>
</dbReference>
<evidence type="ECO:0000259" key="6">
    <source>
        <dbReference type="PROSITE" id="PS50405"/>
    </source>
</evidence>
<accession>A0A9Q1K4D2</accession>
<gene>
    <name evidence="7" type="ORF">Cgig2_021859</name>
</gene>
<comment type="similarity">
    <text evidence="4">Belongs to the GST superfamily.</text>
</comment>
<protein>
    <recommendedName>
        <fullName evidence="1">glutathione transferase</fullName>
        <ecNumber evidence="1">2.5.1.18</ecNumber>
    </recommendedName>
</protein>
<dbReference type="Pfam" id="PF00043">
    <property type="entry name" value="GST_C"/>
    <property type="match status" value="1"/>
</dbReference>
<dbReference type="Gene3D" id="3.40.30.10">
    <property type="entry name" value="Glutaredoxin"/>
    <property type="match status" value="1"/>
</dbReference>
<proteinExistence type="inferred from homology"/>
<dbReference type="CDD" id="cd03185">
    <property type="entry name" value="GST_C_Tau"/>
    <property type="match status" value="1"/>
</dbReference>
<feature type="domain" description="GST N-terminal" evidence="5">
    <location>
        <begin position="5"/>
        <end position="84"/>
    </location>
</feature>
<comment type="caution">
    <text evidence="7">The sequence shown here is derived from an EMBL/GenBank/DDBJ whole genome shotgun (WGS) entry which is preliminary data.</text>
</comment>
<evidence type="ECO:0000313" key="8">
    <source>
        <dbReference type="Proteomes" id="UP001153076"/>
    </source>
</evidence>
<dbReference type="PROSITE" id="PS50405">
    <property type="entry name" value="GST_CTER"/>
    <property type="match status" value="1"/>
</dbReference>
<dbReference type="InterPro" id="IPR040079">
    <property type="entry name" value="Glutathione_S-Trfase"/>
</dbReference>
<dbReference type="InterPro" id="IPR004045">
    <property type="entry name" value="Glutathione_S-Trfase_N"/>
</dbReference>
<dbReference type="InterPro" id="IPR036282">
    <property type="entry name" value="Glutathione-S-Trfase_C_sf"/>
</dbReference>
<dbReference type="SFLD" id="SFLDG01152">
    <property type="entry name" value="Main.3:_Omega-_and_Tau-like"/>
    <property type="match status" value="1"/>
</dbReference>
<dbReference type="GO" id="GO:0004364">
    <property type="term" value="F:glutathione transferase activity"/>
    <property type="evidence" value="ECO:0007669"/>
    <property type="project" value="UniProtKB-EC"/>
</dbReference>
<dbReference type="AlphaFoldDB" id="A0A9Q1K4D2"/>
<sequence length="223" mass="25706">MASQQEVKLYGSWRSGFSRRVVIALKLRGMPYGFVEEDTQNKSADLLKYNPVHQKIPVLVHNGKPIAESQIILEYIDETWPGYPLLPQEPYDRAMARFWAKFIDDKCLKSVVKASWGPVDEQEKAFEEVQENLSFLEEEIQGKKFFGGERVGFVDIVGNVIGYYLGAIEEALGQEMLTKEKHPCLYEWAHEYTSCNIIKENHPPRDRSVDYFRPQIQASRASN</sequence>
<dbReference type="Proteomes" id="UP001153076">
    <property type="component" value="Unassembled WGS sequence"/>
</dbReference>
<dbReference type="PANTHER" id="PTHR11260">
    <property type="entry name" value="GLUTATHIONE S-TRANSFERASE, GST, SUPERFAMILY, GST DOMAIN CONTAINING"/>
    <property type="match status" value="1"/>
</dbReference>
<dbReference type="InterPro" id="IPR010987">
    <property type="entry name" value="Glutathione-S-Trfase_C-like"/>
</dbReference>
<evidence type="ECO:0000313" key="7">
    <source>
        <dbReference type="EMBL" id="KAJ8436188.1"/>
    </source>
</evidence>
<evidence type="ECO:0000256" key="3">
    <source>
        <dbReference type="ARBA" id="ARBA00047960"/>
    </source>
</evidence>
<dbReference type="SFLD" id="SFLDG00358">
    <property type="entry name" value="Main_(cytGST)"/>
    <property type="match status" value="1"/>
</dbReference>
<evidence type="ECO:0000256" key="1">
    <source>
        <dbReference type="ARBA" id="ARBA00012452"/>
    </source>
</evidence>
<evidence type="ECO:0000256" key="4">
    <source>
        <dbReference type="RuleBase" id="RU003494"/>
    </source>
</evidence>
<keyword evidence="2" id="KW-0808">Transferase</keyword>
<dbReference type="Pfam" id="PF02798">
    <property type="entry name" value="GST_N"/>
    <property type="match status" value="1"/>
</dbReference>
<keyword evidence="8" id="KW-1185">Reference proteome</keyword>
<dbReference type="FunFam" id="1.20.1050.10:FF:000012">
    <property type="entry name" value="Tau class glutathione S-transferase"/>
    <property type="match status" value="1"/>
</dbReference>
<evidence type="ECO:0000259" key="5">
    <source>
        <dbReference type="PROSITE" id="PS50404"/>
    </source>
</evidence>
<dbReference type="SUPFAM" id="SSF52833">
    <property type="entry name" value="Thioredoxin-like"/>
    <property type="match status" value="1"/>
</dbReference>
<dbReference type="GO" id="GO:0005737">
    <property type="term" value="C:cytoplasm"/>
    <property type="evidence" value="ECO:0007669"/>
    <property type="project" value="TreeGrafter"/>
</dbReference>
<dbReference type="CDD" id="cd03058">
    <property type="entry name" value="GST_N_Tau"/>
    <property type="match status" value="1"/>
</dbReference>
<dbReference type="EC" id="2.5.1.18" evidence="1"/>
<dbReference type="InterPro" id="IPR004046">
    <property type="entry name" value="GST_C"/>
</dbReference>
<dbReference type="InterPro" id="IPR036249">
    <property type="entry name" value="Thioredoxin-like_sf"/>
</dbReference>
<dbReference type="OrthoDB" id="4951845at2759"/>
<dbReference type="FunFam" id="3.40.30.10:FF:000014">
    <property type="entry name" value="Tau class glutathione S-transferase"/>
    <property type="match status" value="1"/>
</dbReference>
<dbReference type="Gene3D" id="1.20.1050.10">
    <property type="match status" value="1"/>
</dbReference>
<dbReference type="PROSITE" id="PS50404">
    <property type="entry name" value="GST_NTER"/>
    <property type="match status" value="1"/>
</dbReference>
<dbReference type="InterPro" id="IPR045073">
    <property type="entry name" value="Omega/Tau-like"/>
</dbReference>
<dbReference type="SUPFAM" id="SSF47616">
    <property type="entry name" value="GST C-terminal domain-like"/>
    <property type="match status" value="1"/>
</dbReference>
<comment type="catalytic activity">
    <reaction evidence="3">
        <text>RX + glutathione = an S-substituted glutathione + a halide anion + H(+)</text>
        <dbReference type="Rhea" id="RHEA:16437"/>
        <dbReference type="ChEBI" id="CHEBI:15378"/>
        <dbReference type="ChEBI" id="CHEBI:16042"/>
        <dbReference type="ChEBI" id="CHEBI:17792"/>
        <dbReference type="ChEBI" id="CHEBI:57925"/>
        <dbReference type="ChEBI" id="CHEBI:90779"/>
        <dbReference type="EC" id="2.5.1.18"/>
    </reaction>
</comment>
<dbReference type="PANTHER" id="PTHR11260:SF676">
    <property type="entry name" value="GLUTATHIONE S-TRANSFERASE U8"/>
    <property type="match status" value="1"/>
</dbReference>